<dbReference type="PROSITE" id="PS00198">
    <property type="entry name" value="4FE4S_FER_1"/>
    <property type="match status" value="1"/>
</dbReference>
<dbReference type="InterPro" id="IPR017896">
    <property type="entry name" value="4Fe4S_Fe-S-bd"/>
</dbReference>
<proteinExistence type="predicted"/>
<dbReference type="RefSeq" id="WP_086636631.1">
    <property type="nucleotide sequence ID" value="NZ_MRZU01000002.1"/>
</dbReference>
<dbReference type="GO" id="GO:0016491">
    <property type="term" value="F:oxidoreductase activity"/>
    <property type="evidence" value="ECO:0007669"/>
    <property type="project" value="UniProtKB-ARBA"/>
</dbReference>
<dbReference type="PANTHER" id="PTHR42895">
    <property type="entry name" value="IRON-SULFUR CLUSTER-BINDING PROTEIN-RELATED"/>
    <property type="match status" value="1"/>
</dbReference>
<evidence type="ECO:0000259" key="1">
    <source>
        <dbReference type="PROSITE" id="PS51379"/>
    </source>
</evidence>
<evidence type="ECO:0000313" key="2">
    <source>
        <dbReference type="EMBL" id="OUJ19540.1"/>
    </source>
</evidence>
<dbReference type="InterPro" id="IPR052911">
    <property type="entry name" value="Corrinoid_activation_enz"/>
</dbReference>
<dbReference type="OrthoDB" id="15347at2157"/>
<evidence type="ECO:0000313" key="3">
    <source>
        <dbReference type="Proteomes" id="UP000195137"/>
    </source>
</evidence>
<keyword evidence="3" id="KW-1185">Reference proteome</keyword>
<sequence length="281" mass="31734">MVKRDVIEIDREICDGCGECIPACPEGAIQVIDGKAMLVNEAFCDGLGACIGDCPKNAIEITEKDVEPYNEEEVVEKMVQQGPNVLKTHLQHLSDHGQQELLETAVNHLKELGIEPPIEFEANEIEKTSHSCPGAQIQTDDKKTVGDEEYRLNQWPIQLTLVPVKAPYFQTEELVFIADCVTPTYPDIHQIIRGRPLVMGCPKLDERDSYINKLTKILEQNPIEKITNIHMEVPCCYGTKQIIEKAIEKIDREIQTKEIIITVDGEIEQNTTDNRPKKRGY</sequence>
<dbReference type="EMBL" id="MRZU01000002">
    <property type="protein sequence ID" value="OUJ19540.1"/>
    <property type="molecule type" value="Genomic_DNA"/>
</dbReference>
<organism evidence="2 3">
    <name type="scientific">Methanonatronarchaeum thermophilum</name>
    <dbReference type="NCBI Taxonomy" id="1927129"/>
    <lineage>
        <taxon>Archaea</taxon>
        <taxon>Methanobacteriati</taxon>
        <taxon>Methanobacteriota</taxon>
        <taxon>Methanonatronarchaeia</taxon>
        <taxon>Methanonatronarchaeales</taxon>
        <taxon>Methanonatronarchaeaceae</taxon>
        <taxon>Methanonatronarchaeum</taxon>
    </lineage>
</organism>
<reference evidence="2 3" key="1">
    <citation type="submission" date="2016-12" db="EMBL/GenBank/DDBJ databases">
        <title>Discovery of methanogenic haloarchaea.</title>
        <authorList>
            <person name="Sorokin D.Y."/>
            <person name="Makarova K.S."/>
            <person name="Abbas B."/>
            <person name="Ferrer M."/>
            <person name="Golyshin P.N."/>
        </authorList>
    </citation>
    <scope>NUCLEOTIDE SEQUENCE [LARGE SCALE GENOMIC DNA]</scope>
    <source>
        <strain evidence="2">AMET1</strain>
    </source>
</reference>
<protein>
    <submittedName>
        <fullName evidence="2">Ferredoxin</fullName>
    </submittedName>
</protein>
<gene>
    <name evidence="2" type="ORF">AMET1_0211</name>
</gene>
<dbReference type="SUPFAM" id="SSF54862">
    <property type="entry name" value="4Fe-4S ferredoxins"/>
    <property type="match status" value="1"/>
</dbReference>
<dbReference type="Pfam" id="PF12837">
    <property type="entry name" value="Fer4_6"/>
    <property type="match status" value="1"/>
</dbReference>
<dbReference type="PANTHER" id="PTHR42895:SF1">
    <property type="entry name" value="IRON-SULFUR CLUSTER PROTEIN"/>
    <property type="match status" value="1"/>
</dbReference>
<comment type="caution">
    <text evidence="2">The sequence shown here is derived from an EMBL/GenBank/DDBJ whole genome shotgun (WGS) entry which is preliminary data.</text>
</comment>
<dbReference type="Proteomes" id="UP000195137">
    <property type="component" value="Unassembled WGS sequence"/>
</dbReference>
<feature type="domain" description="4Fe-4S ferredoxin-type" evidence="1">
    <location>
        <begin position="35"/>
        <end position="64"/>
    </location>
</feature>
<accession>A0A1Y3GE69</accession>
<name>A0A1Y3GE69_9EURY</name>
<dbReference type="PROSITE" id="PS51379">
    <property type="entry name" value="4FE4S_FER_2"/>
    <property type="match status" value="2"/>
</dbReference>
<dbReference type="AlphaFoldDB" id="A0A1Y3GE69"/>
<feature type="domain" description="4Fe-4S ferredoxin-type" evidence="1">
    <location>
        <begin position="5"/>
        <end position="34"/>
    </location>
</feature>
<dbReference type="InterPro" id="IPR017900">
    <property type="entry name" value="4Fe4S_Fe_S_CS"/>
</dbReference>
<dbReference type="Gene3D" id="3.30.70.20">
    <property type="match status" value="1"/>
</dbReference>